<keyword evidence="3 6" id="KW-0812">Transmembrane</keyword>
<dbReference type="Proteomes" id="UP000196531">
    <property type="component" value="Unassembled WGS sequence"/>
</dbReference>
<evidence type="ECO:0000313" key="9">
    <source>
        <dbReference type="Proteomes" id="UP000196531"/>
    </source>
</evidence>
<evidence type="ECO:0000256" key="3">
    <source>
        <dbReference type="ARBA" id="ARBA00022692"/>
    </source>
</evidence>
<dbReference type="GO" id="GO:0008324">
    <property type="term" value="F:monoatomic cation transmembrane transporter activity"/>
    <property type="evidence" value="ECO:0007669"/>
    <property type="project" value="InterPro"/>
</dbReference>
<dbReference type="PANTHER" id="PTHR13414">
    <property type="entry name" value="HUEL-CATION TRANSPORTER"/>
    <property type="match status" value="1"/>
</dbReference>
<protein>
    <submittedName>
        <fullName evidence="8">Cation efflux family transporter</fullName>
    </submittedName>
</protein>
<keyword evidence="5 6" id="KW-0472">Membrane</keyword>
<sequence>MSTNQNVKSILYALVANFAVACAKLFAAIFTGSGSMMAESIHSFADCSNQGLLLLGVKNSKRPPSSDFPLGHGKEIYFWSFIVAIVLFCLGGVFSIYEGIHKLHATGPLKSPMIAIGILIFSIIVEGMAFRSCLKSIEKVRAGRSYWQWFKDSRQSELVVVFGEDFAALIGLFVALMAIVLSHVTGNVIYDAIGSIIIGCLLVVIAVFIGIEVKNLLIGQGVEKTLKDEFKQFIEADENIEAVLNMVTLQMGSDVMVALKAKMVDGQSAKEMIHSINACEQKFKEKFPQVMWLFFEPDIAD</sequence>
<evidence type="ECO:0000256" key="5">
    <source>
        <dbReference type="ARBA" id="ARBA00023136"/>
    </source>
</evidence>
<feature type="transmembrane region" description="Helical" evidence="6">
    <location>
        <begin position="12"/>
        <end position="30"/>
    </location>
</feature>
<dbReference type="PANTHER" id="PTHR13414:SF9">
    <property type="entry name" value="PROTON-COUPLED ZINC ANTIPORTER SLC30A9, MITOCHONDRIAL"/>
    <property type="match status" value="1"/>
</dbReference>
<dbReference type="InterPro" id="IPR040177">
    <property type="entry name" value="SLC30A9"/>
</dbReference>
<dbReference type="EMBL" id="MAAO01000006">
    <property type="protein sequence ID" value="OUR96947.1"/>
    <property type="molecule type" value="Genomic_DNA"/>
</dbReference>
<dbReference type="Gene3D" id="1.20.1510.10">
    <property type="entry name" value="Cation efflux protein transmembrane domain"/>
    <property type="match status" value="1"/>
</dbReference>
<dbReference type="InterPro" id="IPR002524">
    <property type="entry name" value="Cation_efflux"/>
</dbReference>
<dbReference type="InterPro" id="IPR027469">
    <property type="entry name" value="Cation_efflux_TMD_sf"/>
</dbReference>
<feature type="domain" description="Cation efflux protein transmembrane" evidence="7">
    <location>
        <begin position="10"/>
        <end position="214"/>
    </location>
</feature>
<dbReference type="InterPro" id="IPR058533">
    <property type="entry name" value="Cation_efflux_TM"/>
</dbReference>
<name>A0A1Y5F7N8_9BACT</name>
<keyword evidence="4 6" id="KW-1133">Transmembrane helix</keyword>
<accession>A0A1Y5F7N8</accession>
<evidence type="ECO:0000256" key="4">
    <source>
        <dbReference type="ARBA" id="ARBA00022989"/>
    </source>
</evidence>
<feature type="transmembrane region" description="Helical" evidence="6">
    <location>
        <begin position="188"/>
        <end position="211"/>
    </location>
</feature>
<proteinExistence type="predicted"/>
<comment type="caution">
    <text evidence="8">The sequence shown here is derived from an EMBL/GenBank/DDBJ whole genome shotgun (WGS) entry which is preliminary data.</text>
</comment>
<dbReference type="AlphaFoldDB" id="A0A1Y5F7N8"/>
<dbReference type="Pfam" id="PF01545">
    <property type="entry name" value="Cation_efflux"/>
    <property type="match status" value="1"/>
</dbReference>
<feature type="transmembrane region" description="Helical" evidence="6">
    <location>
        <begin position="113"/>
        <end position="134"/>
    </location>
</feature>
<keyword evidence="2" id="KW-0813">Transport</keyword>
<evidence type="ECO:0000259" key="7">
    <source>
        <dbReference type="Pfam" id="PF01545"/>
    </source>
</evidence>
<dbReference type="GO" id="GO:0006829">
    <property type="term" value="P:zinc ion transport"/>
    <property type="evidence" value="ECO:0007669"/>
    <property type="project" value="InterPro"/>
</dbReference>
<gene>
    <name evidence="8" type="ORF">A9Q84_11465</name>
</gene>
<dbReference type="GO" id="GO:0016020">
    <property type="term" value="C:membrane"/>
    <property type="evidence" value="ECO:0007669"/>
    <property type="project" value="UniProtKB-SubCell"/>
</dbReference>
<reference evidence="9" key="1">
    <citation type="journal article" date="2017" name="Proc. Natl. Acad. Sci. U.S.A.">
        <title>Simulation of Deepwater Horizon oil plume reveals substrate specialization within a complex community of hydrocarbon-degraders.</title>
        <authorList>
            <person name="Hu P."/>
            <person name="Dubinsky E.A."/>
            <person name="Probst A.J."/>
            <person name="Wang J."/>
            <person name="Sieber C.M.K."/>
            <person name="Tom L.M."/>
            <person name="Gardinali P."/>
            <person name="Banfield J.F."/>
            <person name="Atlas R.M."/>
            <person name="Andersen G.L."/>
        </authorList>
    </citation>
    <scope>NUCLEOTIDE SEQUENCE [LARGE SCALE GENOMIC DNA]</scope>
</reference>
<feature type="transmembrane region" description="Helical" evidence="6">
    <location>
        <begin position="76"/>
        <end position="97"/>
    </location>
</feature>
<evidence type="ECO:0000256" key="2">
    <source>
        <dbReference type="ARBA" id="ARBA00022448"/>
    </source>
</evidence>
<feature type="transmembrane region" description="Helical" evidence="6">
    <location>
        <begin position="158"/>
        <end position="182"/>
    </location>
</feature>
<dbReference type="NCBIfam" id="TIGR01297">
    <property type="entry name" value="CDF"/>
    <property type="match status" value="1"/>
</dbReference>
<evidence type="ECO:0000256" key="6">
    <source>
        <dbReference type="SAM" id="Phobius"/>
    </source>
</evidence>
<evidence type="ECO:0000313" key="8">
    <source>
        <dbReference type="EMBL" id="OUR96947.1"/>
    </source>
</evidence>
<comment type="subcellular location">
    <subcellularLocation>
        <location evidence="1">Membrane</location>
        <topology evidence="1">Multi-pass membrane protein</topology>
    </subcellularLocation>
</comment>
<evidence type="ECO:0000256" key="1">
    <source>
        <dbReference type="ARBA" id="ARBA00004141"/>
    </source>
</evidence>
<dbReference type="SUPFAM" id="SSF161111">
    <property type="entry name" value="Cation efflux protein transmembrane domain-like"/>
    <property type="match status" value="1"/>
</dbReference>
<organism evidence="8 9">
    <name type="scientific">Halobacteriovorax marinus</name>
    <dbReference type="NCBI Taxonomy" id="97084"/>
    <lineage>
        <taxon>Bacteria</taxon>
        <taxon>Pseudomonadati</taxon>
        <taxon>Bdellovibrionota</taxon>
        <taxon>Bacteriovoracia</taxon>
        <taxon>Bacteriovoracales</taxon>
        <taxon>Halobacteriovoraceae</taxon>
        <taxon>Halobacteriovorax</taxon>
    </lineage>
</organism>